<keyword evidence="2" id="KW-1185">Reference proteome</keyword>
<accession>A0AAV4DBF1</accession>
<reference evidence="1 2" key="1">
    <citation type="journal article" date="2021" name="Elife">
        <title>Chloroplast acquisition without the gene transfer in kleptoplastic sea slugs, Plakobranchus ocellatus.</title>
        <authorList>
            <person name="Maeda T."/>
            <person name="Takahashi S."/>
            <person name="Yoshida T."/>
            <person name="Shimamura S."/>
            <person name="Takaki Y."/>
            <person name="Nagai Y."/>
            <person name="Toyoda A."/>
            <person name="Suzuki Y."/>
            <person name="Arimoto A."/>
            <person name="Ishii H."/>
            <person name="Satoh N."/>
            <person name="Nishiyama T."/>
            <person name="Hasebe M."/>
            <person name="Maruyama T."/>
            <person name="Minagawa J."/>
            <person name="Obokata J."/>
            <person name="Shigenobu S."/>
        </authorList>
    </citation>
    <scope>NUCLEOTIDE SEQUENCE [LARGE SCALE GENOMIC DNA]</scope>
</reference>
<sequence length="212" mass="23887">MLLPVWDLRKECAPSFLPPVGKGDQDRLSPIICFSSVHRQHALSSIPTSFPALSSRLLLLLLSSISFSSHMKSGIELTHHTVQVSSHTSCWEYSFRVALAQHRRSAKRVPLFGHRGGRRALELERTAKVADRSPLKIHRELKSILSDETILVTKLGSGDPMVELRSKDQSKKLRAIATFLDIPVTVSPHESLNSSKGVIRSRVARRRRWWKS</sequence>
<protein>
    <submittedName>
        <fullName evidence="1">Uncharacterized protein</fullName>
    </submittedName>
</protein>
<dbReference type="AlphaFoldDB" id="A0AAV4DBF1"/>
<comment type="caution">
    <text evidence="1">The sequence shown here is derived from an EMBL/GenBank/DDBJ whole genome shotgun (WGS) entry which is preliminary data.</text>
</comment>
<evidence type="ECO:0000313" key="2">
    <source>
        <dbReference type="Proteomes" id="UP000735302"/>
    </source>
</evidence>
<evidence type="ECO:0000313" key="1">
    <source>
        <dbReference type="EMBL" id="GFO41347.1"/>
    </source>
</evidence>
<proteinExistence type="predicted"/>
<name>A0AAV4DBF1_9GAST</name>
<dbReference type="Proteomes" id="UP000735302">
    <property type="component" value="Unassembled WGS sequence"/>
</dbReference>
<gene>
    <name evidence="1" type="ORF">PoB_006785200</name>
</gene>
<organism evidence="1 2">
    <name type="scientific">Plakobranchus ocellatus</name>
    <dbReference type="NCBI Taxonomy" id="259542"/>
    <lineage>
        <taxon>Eukaryota</taxon>
        <taxon>Metazoa</taxon>
        <taxon>Spiralia</taxon>
        <taxon>Lophotrochozoa</taxon>
        <taxon>Mollusca</taxon>
        <taxon>Gastropoda</taxon>
        <taxon>Heterobranchia</taxon>
        <taxon>Euthyneura</taxon>
        <taxon>Panpulmonata</taxon>
        <taxon>Sacoglossa</taxon>
        <taxon>Placobranchoidea</taxon>
        <taxon>Plakobranchidae</taxon>
        <taxon>Plakobranchus</taxon>
    </lineage>
</organism>
<dbReference type="EMBL" id="BLXT01007679">
    <property type="protein sequence ID" value="GFO41347.1"/>
    <property type="molecule type" value="Genomic_DNA"/>
</dbReference>